<comment type="pathway">
    <text evidence="10 11">Cell wall biogenesis; peptidoglycan biosynthesis.</text>
</comment>
<evidence type="ECO:0000256" key="3">
    <source>
        <dbReference type="ARBA" id="ARBA00022618"/>
    </source>
</evidence>
<dbReference type="InterPro" id="IPR013221">
    <property type="entry name" value="Mur_ligase_cen"/>
</dbReference>
<gene>
    <name evidence="10 14" type="primary">murF</name>
    <name evidence="14" type="ORF">MAGMO_2604</name>
</gene>
<evidence type="ECO:0000256" key="6">
    <source>
        <dbReference type="ARBA" id="ARBA00022960"/>
    </source>
</evidence>
<dbReference type="GO" id="GO:0071555">
    <property type="term" value="P:cell wall organization"/>
    <property type="evidence" value="ECO:0007669"/>
    <property type="project" value="UniProtKB-KW"/>
</dbReference>
<evidence type="ECO:0000259" key="12">
    <source>
        <dbReference type="Pfam" id="PF02875"/>
    </source>
</evidence>
<evidence type="ECO:0000256" key="1">
    <source>
        <dbReference type="ARBA" id="ARBA00022490"/>
    </source>
</evidence>
<dbReference type="InterPro" id="IPR035911">
    <property type="entry name" value="MurE/MurF_N"/>
</dbReference>
<evidence type="ECO:0000256" key="7">
    <source>
        <dbReference type="ARBA" id="ARBA00022984"/>
    </source>
</evidence>
<organism evidence="14">
    <name type="scientific">Magnetococcus massalia (strain MO-1)</name>
    <dbReference type="NCBI Taxonomy" id="451514"/>
    <lineage>
        <taxon>Bacteria</taxon>
        <taxon>Pseudomonadati</taxon>
        <taxon>Pseudomonadota</taxon>
        <taxon>Magnetococcia</taxon>
        <taxon>Magnetococcales</taxon>
        <taxon>Magnetococcaceae</taxon>
        <taxon>Magnetococcus</taxon>
    </lineage>
</organism>
<dbReference type="Gene3D" id="3.40.1390.10">
    <property type="entry name" value="MurE/MurF, N-terminal domain"/>
    <property type="match status" value="1"/>
</dbReference>
<evidence type="ECO:0000259" key="13">
    <source>
        <dbReference type="Pfam" id="PF08245"/>
    </source>
</evidence>
<dbReference type="Pfam" id="PF02875">
    <property type="entry name" value="Mur_ligase_C"/>
    <property type="match status" value="1"/>
</dbReference>
<accession>A0A1S7LKT8</accession>
<keyword evidence="3 10" id="KW-0132">Cell division</keyword>
<comment type="subcellular location">
    <subcellularLocation>
        <location evidence="10 11">Cytoplasm</location>
    </subcellularLocation>
</comment>
<keyword evidence="8 10" id="KW-0131">Cell cycle</keyword>
<dbReference type="InterPro" id="IPR004101">
    <property type="entry name" value="Mur_ligase_C"/>
</dbReference>
<evidence type="ECO:0000256" key="9">
    <source>
        <dbReference type="ARBA" id="ARBA00023316"/>
    </source>
</evidence>
<dbReference type="GO" id="GO:0051301">
    <property type="term" value="P:cell division"/>
    <property type="evidence" value="ECO:0007669"/>
    <property type="project" value="UniProtKB-KW"/>
</dbReference>
<keyword evidence="5 10" id="KW-0067">ATP-binding</keyword>
<protein>
    <recommendedName>
        <fullName evidence="10 11">UDP-N-acetylmuramoyl-tripeptide--D-alanyl-D-alanine ligase</fullName>
        <ecNumber evidence="10 11">6.3.2.10</ecNumber>
    </recommendedName>
    <alternativeName>
        <fullName evidence="10">D-alanyl-D-alanine-adding enzyme</fullName>
    </alternativeName>
</protein>
<dbReference type="PANTHER" id="PTHR43024:SF1">
    <property type="entry name" value="UDP-N-ACETYLMURAMOYL-TRIPEPTIDE--D-ALANYL-D-ALANINE LIGASE"/>
    <property type="match status" value="1"/>
</dbReference>
<evidence type="ECO:0000256" key="11">
    <source>
        <dbReference type="RuleBase" id="RU004136"/>
    </source>
</evidence>
<dbReference type="Gene3D" id="3.40.1190.10">
    <property type="entry name" value="Mur-like, catalytic domain"/>
    <property type="match status" value="1"/>
</dbReference>
<keyword evidence="6 10" id="KW-0133">Cell shape</keyword>
<evidence type="ECO:0000256" key="4">
    <source>
        <dbReference type="ARBA" id="ARBA00022741"/>
    </source>
</evidence>
<dbReference type="HAMAP" id="MF_02019">
    <property type="entry name" value="MurF"/>
    <property type="match status" value="1"/>
</dbReference>
<dbReference type="InterPro" id="IPR005863">
    <property type="entry name" value="UDP-N-AcMur_synth"/>
</dbReference>
<keyword evidence="9 10" id="KW-0961">Cell wall biogenesis/degradation</keyword>
<dbReference type="GO" id="GO:0009252">
    <property type="term" value="P:peptidoglycan biosynthetic process"/>
    <property type="evidence" value="ECO:0007669"/>
    <property type="project" value="UniProtKB-UniRule"/>
</dbReference>
<dbReference type="GO" id="GO:0008766">
    <property type="term" value="F:UDP-N-acetylmuramoylalanyl-D-glutamyl-2,6-diaminopimelate-D-alanyl-D-alanine ligase activity"/>
    <property type="evidence" value="ECO:0007669"/>
    <property type="project" value="RHEA"/>
</dbReference>
<name>A0A1S7LKT8_MAGMO</name>
<feature type="domain" description="Mur ligase C-terminal" evidence="12">
    <location>
        <begin position="330"/>
        <end position="455"/>
    </location>
</feature>
<evidence type="ECO:0000256" key="2">
    <source>
        <dbReference type="ARBA" id="ARBA00022598"/>
    </source>
</evidence>
<keyword evidence="1 10" id="KW-0963">Cytoplasm</keyword>
<dbReference type="EC" id="6.3.2.10" evidence="10 11"/>
<dbReference type="GO" id="GO:0047480">
    <property type="term" value="F:UDP-N-acetylmuramoyl-tripeptide-D-alanyl-D-alanine ligase activity"/>
    <property type="evidence" value="ECO:0007669"/>
    <property type="project" value="UniProtKB-UniRule"/>
</dbReference>
<dbReference type="SUPFAM" id="SSF53623">
    <property type="entry name" value="MurD-like peptide ligases, catalytic domain"/>
    <property type="match status" value="1"/>
</dbReference>
<dbReference type="GO" id="GO:0005524">
    <property type="term" value="F:ATP binding"/>
    <property type="evidence" value="ECO:0007669"/>
    <property type="project" value="UniProtKB-UniRule"/>
</dbReference>
<dbReference type="GO" id="GO:0005737">
    <property type="term" value="C:cytoplasm"/>
    <property type="evidence" value="ECO:0007669"/>
    <property type="project" value="UniProtKB-SubCell"/>
</dbReference>
<dbReference type="NCBIfam" id="TIGR01143">
    <property type="entry name" value="murF"/>
    <property type="match status" value="1"/>
</dbReference>
<comment type="catalytic activity">
    <reaction evidence="10 11">
        <text>D-alanyl-D-alanine + UDP-N-acetyl-alpha-D-muramoyl-L-alanyl-gamma-D-glutamyl-meso-2,6-diaminopimelate + ATP = UDP-N-acetyl-alpha-D-muramoyl-L-alanyl-gamma-D-glutamyl-meso-2,6-diaminopimeloyl-D-alanyl-D-alanine + ADP + phosphate + H(+)</text>
        <dbReference type="Rhea" id="RHEA:28374"/>
        <dbReference type="ChEBI" id="CHEBI:15378"/>
        <dbReference type="ChEBI" id="CHEBI:30616"/>
        <dbReference type="ChEBI" id="CHEBI:43474"/>
        <dbReference type="ChEBI" id="CHEBI:57822"/>
        <dbReference type="ChEBI" id="CHEBI:61386"/>
        <dbReference type="ChEBI" id="CHEBI:83905"/>
        <dbReference type="ChEBI" id="CHEBI:456216"/>
        <dbReference type="EC" id="6.3.2.10"/>
    </reaction>
</comment>
<comment type="function">
    <text evidence="10 11">Involved in cell wall formation. Catalyzes the final step in the synthesis of UDP-N-acetylmuramoyl-pentapeptide, the precursor of murein.</text>
</comment>
<dbReference type="Gene3D" id="3.90.190.20">
    <property type="entry name" value="Mur ligase, C-terminal domain"/>
    <property type="match status" value="1"/>
</dbReference>
<proteinExistence type="inferred from homology"/>
<dbReference type="UniPathway" id="UPA00219"/>
<comment type="similarity">
    <text evidence="10">Belongs to the MurCDEF family. MurF subfamily.</text>
</comment>
<dbReference type="PANTHER" id="PTHR43024">
    <property type="entry name" value="UDP-N-ACETYLMURAMOYL-TRIPEPTIDE--D-ALANYL-D-ALANINE LIGASE"/>
    <property type="match status" value="1"/>
</dbReference>
<keyword evidence="2 10" id="KW-0436">Ligase</keyword>
<reference evidence="14" key="1">
    <citation type="submission" date="2015-04" db="EMBL/GenBank/DDBJ databases">
        <authorList>
            <person name="Syromyatnikov M.Y."/>
            <person name="Popov V.N."/>
        </authorList>
    </citation>
    <scope>NUCLEOTIDE SEQUENCE</scope>
    <source>
        <strain evidence="14">MO-1</strain>
    </source>
</reference>
<dbReference type="SUPFAM" id="SSF53244">
    <property type="entry name" value="MurD-like peptide ligases, peptide-binding domain"/>
    <property type="match status" value="1"/>
</dbReference>
<feature type="domain" description="Mur ligase central" evidence="13">
    <location>
        <begin position="115"/>
        <end position="308"/>
    </location>
</feature>
<dbReference type="EMBL" id="LO017727">
    <property type="protein sequence ID" value="CRH06759.1"/>
    <property type="molecule type" value="Genomic_DNA"/>
</dbReference>
<dbReference type="InterPro" id="IPR051046">
    <property type="entry name" value="MurCDEF_CellWall_CoF430Synth"/>
</dbReference>
<evidence type="ECO:0000256" key="8">
    <source>
        <dbReference type="ARBA" id="ARBA00023306"/>
    </source>
</evidence>
<dbReference type="InterPro" id="IPR036565">
    <property type="entry name" value="Mur-like_cat_sf"/>
</dbReference>
<evidence type="ECO:0000256" key="10">
    <source>
        <dbReference type="HAMAP-Rule" id="MF_02019"/>
    </source>
</evidence>
<sequence>MPHPLLTPELLATALPHAILHPALDSALPPCFNSISSDTRSLQPGALFVALSGPNFDANRFVPDAARLGAAGIIASRKPDAPLPCPLWVVEEPLQAMSQLALQWRRLLNPQIIGITGSSGKTTVKEMCGAILATRHRSAMTRGNLNNHIGVPLTLLSSPPDRTHLVVEMGMSAPGEIAHLAQLAEPDVGIITNIMAAHAGGFGEADEASTLDAIADAKGELASWMPPTGCMVLPADDGRFKRLRSKADCPVISFGSRASLADCSYGPISLGEAGMQFTLQTPHGEIGITLQAVGEHAVRNATAAAAACQQLGLPLQSIAQGLSRFQPGAGRGAIVKTASGMRLIDDTYNANPGAMEAAFQALSQLATPQHRVVVIGDMLELGEQSAHYHAGLAEPLHRWGIQRIFTAGPQMRALHDALSEQPDIQCHHQDDPAAWLGRLAAELSPQDTVLVKGSRGMRMERIVNDLK</sequence>
<dbReference type="GO" id="GO:0008360">
    <property type="term" value="P:regulation of cell shape"/>
    <property type="evidence" value="ECO:0007669"/>
    <property type="project" value="UniProtKB-KW"/>
</dbReference>
<dbReference type="Pfam" id="PF08245">
    <property type="entry name" value="Mur_ligase_M"/>
    <property type="match status" value="1"/>
</dbReference>
<keyword evidence="4 10" id="KW-0547">Nucleotide-binding</keyword>
<keyword evidence="7 10" id="KW-0573">Peptidoglycan synthesis</keyword>
<dbReference type="InterPro" id="IPR036615">
    <property type="entry name" value="Mur_ligase_C_dom_sf"/>
</dbReference>
<evidence type="ECO:0000256" key="5">
    <source>
        <dbReference type="ARBA" id="ARBA00022840"/>
    </source>
</evidence>
<evidence type="ECO:0000313" key="14">
    <source>
        <dbReference type="EMBL" id="CRH06759.1"/>
    </source>
</evidence>
<dbReference type="SUPFAM" id="SSF63418">
    <property type="entry name" value="MurE/MurF N-terminal domain"/>
    <property type="match status" value="1"/>
</dbReference>
<feature type="binding site" evidence="10">
    <location>
        <begin position="117"/>
        <end position="123"/>
    </location>
    <ligand>
        <name>ATP</name>
        <dbReference type="ChEBI" id="CHEBI:30616"/>
    </ligand>
</feature>
<dbReference type="AlphaFoldDB" id="A0A1S7LKT8"/>